<dbReference type="PANTHER" id="PTHR10509">
    <property type="entry name" value="O-METHYLTRANSFERASE-RELATED"/>
    <property type="match status" value="1"/>
</dbReference>
<keyword evidence="2" id="KW-0808">Transferase</keyword>
<organism evidence="4 5">
    <name type="scientific">Hydrobacter penzbergensis</name>
    <dbReference type="NCBI Taxonomy" id="1235997"/>
    <lineage>
        <taxon>Bacteria</taxon>
        <taxon>Pseudomonadati</taxon>
        <taxon>Bacteroidota</taxon>
        <taxon>Chitinophagia</taxon>
        <taxon>Chitinophagales</taxon>
        <taxon>Chitinophagaceae</taxon>
        <taxon>Hydrobacter</taxon>
    </lineage>
</organism>
<dbReference type="Proteomes" id="UP000198711">
    <property type="component" value="Unassembled WGS sequence"/>
</dbReference>
<dbReference type="Pfam" id="PF01596">
    <property type="entry name" value="Methyltransf_3"/>
    <property type="match status" value="1"/>
</dbReference>
<dbReference type="CDD" id="cd02440">
    <property type="entry name" value="AdoMet_MTases"/>
    <property type="match status" value="1"/>
</dbReference>
<dbReference type="Gene3D" id="3.40.50.150">
    <property type="entry name" value="Vaccinia Virus protein VP39"/>
    <property type="match status" value="1"/>
</dbReference>
<evidence type="ECO:0000256" key="3">
    <source>
        <dbReference type="ARBA" id="ARBA00022691"/>
    </source>
</evidence>
<dbReference type="GO" id="GO:0008171">
    <property type="term" value="F:O-methyltransferase activity"/>
    <property type="evidence" value="ECO:0007669"/>
    <property type="project" value="InterPro"/>
</dbReference>
<dbReference type="AlphaFoldDB" id="A0A8X8IDZ1"/>
<keyword evidence="1" id="KW-0489">Methyltransferase</keyword>
<reference evidence="4 5" key="1">
    <citation type="submission" date="2016-10" db="EMBL/GenBank/DDBJ databases">
        <authorList>
            <person name="Varghese N."/>
            <person name="Submissions S."/>
        </authorList>
    </citation>
    <scope>NUCLEOTIDE SEQUENCE [LARGE SCALE GENOMIC DNA]</scope>
    <source>
        <strain evidence="4 5">DSM 25353</strain>
    </source>
</reference>
<dbReference type="PROSITE" id="PS51682">
    <property type="entry name" value="SAM_OMT_I"/>
    <property type="match status" value="1"/>
</dbReference>
<dbReference type="EMBL" id="FNNO01000001">
    <property type="protein sequence ID" value="SDW23969.1"/>
    <property type="molecule type" value="Genomic_DNA"/>
</dbReference>
<protein>
    <submittedName>
        <fullName evidence="4">Predicted O-methyltransferase YrrM</fullName>
    </submittedName>
</protein>
<comment type="caution">
    <text evidence="4">The sequence shown here is derived from an EMBL/GenBank/DDBJ whole genome shotgun (WGS) entry which is preliminary data.</text>
</comment>
<accession>A0A8X8IDZ1</accession>
<evidence type="ECO:0000256" key="2">
    <source>
        <dbReference type="ARBA" id="ARBA00022679"/>
    </source>
</evidence>
<dbReference type="GO" id="GO:0008757">
    <property type="term" value="F:S-adenosylmethionine-dependent methyltransferase activity"/>
    <property type="evidence" value="ECO:0007669"/>
    <property type="project" value="TreeGrafter"/>
</dbReference>
<keyword evidence="5" id="KW-1185">Reference proteome</keyword>
<name>A0A8X8IDZ1_9BACT</name>
<keyword evidence="3" id="KW-0949">S-adenosyl-L-methionine</keyword>
<evidence type="ECO:0000256" key="1">
    <source>
        <dbReference type="ARBA" id="ARBA00022603"/>
    </source>
</evidence>
<dbReference type="GO" id="GO:0032259">
    <property type="term" value="P:methylation"/>
    <property type="evidence" value="ECO:0007669"/>
    <property type="project" value="UniProtKB-KW"/>
</dbReference>
<evidence type="ECO:0000313" key="5">
    <source>
        <dbReference type="Proteomes" id="UP000198711"/>
    </source>
</evidence>
<dbReference type="PANTHER" id="PTHR10509:SF14">
    <property type="entry name" value="CAFFEOYL-COA O-METHYLTRANSFERASE 3-RELATED"/>
    <property type="match status" value="1"/>
</dbReference>
<evidence type="ECO:0000313" key="4">
    <source>
        <dbReference type="EMBL" id="SDW23969.1"/>
    </source>
</evidence>
<dbReference type="SUPFAM" id="SSF53335">
    <property type="entry name" value="S-adenosyl-L-methionine-dependent methyltransferases"/>
    <property type="match status" value="1"/>
</dbReference>
<dbReference type="InterPro" id="IPR002935">
    <property type="entry name" value="SAM_O-MeTrfase"/>
</dbReference>
<proteinExistence type="predicted"/>
<gene>
    <name evidence="4" type="ORF">SAMN05444410_101590</name>
</gene>
<dbReference type="InterPro" id="IPR029063">
    <property type="entry name" value="SAM-dependent_MTases_sf"/>
</dbReference>
<sequence>MDMISPLVDAYALQYTSPEEALMQEINEFTMRNHPQSNMLSGHVQGKLLSFISTILRPKYVLEVGTFVGYSGLYLAQGLSPDGELHTLELREEDAQTARRYFARSEKGKQIHLHTGNALDLIPQIDRKWDLVFIDADKTGYIDYYELVVPRLSDRGMILADNVLFHGEVLEEPIKGKNAKAIQAFNEHVKQDPRTEQILLTVRDGLLLIKKK</sequence>
<dbReference type="InterPro" id="IPR050362">
    <property type="entry name" value="Cation-dep_OMT"/>
</dbReference>